<dbReference type="STRING" id="6412.T1G2D0"/>
<evidence type="ECO:0000256" key="5">
    <source>
        <dbReference type="ARBA" id="ARBA00022807"/>
    </source>
</evidence>
<dbReference type="InParanoid" id="T1G2D0"/>
<reference evidence="8" key="1">
    <citation type="submission" date="2012-12" db="EMBL/GenBank/DDBJ databases">
        <authorList>
            <person name="Hellsten U."/>
            <person name="Grimwood J."/>
            <person name="Chapman J.A."/>
            <person name="Shapiro H."/>
            <person name="Aerts A."/>
            <person name="Otillar R.P."/>
            <person name="Terry A.Y."/>
            <person name="Boore J.L."/>
            <person name="Simakov O."/>
            <person name="Marletaz F."/>
            <person name="Cho S.-J."/>
            <person name="Edsinger-Gonzales E."/>
            <person name="Havlak P."/>
            <person name="Kuo D.-H."/>
            <person name="Larsson T."/>
            <person name="Lv J."/>
            <person name="Arendt D."/>
            <person name="Savage R."/>
            <person name="Osoegawa K."/>
            <person name="de Jong P."/>
            <person name="Lindberg D.R."/>
            <person name="Seaver E.C."/>
            <person name="Weisblat D.A."/>
            <person name="Putnam N.H."/>
            <person name="Grigoriev I.V."/>
            <person name="Rokhsar D.S."/>
        </authorList>
    </citation>
    <scope>NUCLEOTIDE SEQUENCE</scope>
</reference>
<dbReference type="CDD" id="cd00501">
    <property type="entry name" value="Peptidase_C15"/>
    <property type="match status" value="1"/>
</dbReference>
<dbReference type="AlphaFoldDB" id="T1G2D0"/>
<protein>
    <recommendedName>
        <fullName evidence="9">Pyroglutamyl-peptidase I</fullName>
    </recommendedName>
</protein>
<dbReference type="PIRSF" id="PIRSF015592">
    <property type="entry name" value="Prld-crbxl_pptds"/>
    <property type="match status" value="1"/>
</dbReference>
<dbReference type="Gene3D" id="3.40.630.20">
    <property type="entry name" value="Peptidase C15, pyroglutamyl peptidase I-like"/>
    <property type="match status" value="1"/>
</dbReference>
<evidence type="ECO:0000313" key="8">
    <source>
        <dbReference type="Proteomes" id="UP000015101"/>
    </source>
</evidence>
<dbReference type="InterPro" id="IPR036440">
    <property type="entry name" value="Peptidase_C15-like_sf"/>
</dbReference>
<evidence type="ECO:0000313" key="6">
    <source>
        <dbReference type="EMBL" id="ESO07559.1"/>
    </source>
</evidence>
<dbReference type="KEGG" id="hro:HELRODRAFT_75940"/>
<dbReference type="MEROPS" id="C15.010"/>
<dbReference type="GO" id="GO:0016920">
    <property type="term" value="F:pyroglutamyl-peptidase activity"/>
    <property type="evidence" value="ECO:0007669"/>
    <property type="project" value="InterPro"/>
</dbReference>
<evidence type="ECO:0000256" key="4">
    <source>
        <dbReference type="ARBA" id="ARBA00022801"/>
    </source>
</evidence>
<dbReference type="EnsemblMetazoa" id="HelroT75940">
    <property type="protein sequence ID" value="HelroP75940"/>
    <property type="gene ID" value="HelroG75940"/>
</dbReference>
<gene>
    <name evidence="7" type="primary">20215228</name>
    <name evidence="6" type="ORF">HELRODRAFT_75940</name>
</gene>
<evidence type="ECO:0008006" key="9">
    <source>
        <dbReference type="Google" id="ProtNLM"/>
    </source>
</evidence>
<evidence type="ECO:0000256" key="1">
    <source>
        <dbReference type="ARBA" id="ARBA00006641"/>
    </source>
</evidence>
<dbReference type="PANTHER" id="PTHR23402:SF1">
    <property type="entry name" value="PYROGLUTAMYL-PEPTIDASE I"/>
    <property type="match status" value="1"/>
</dbReference>
<dbReference type="FunFam" id="3.40.630.20:FF:000008">
    <property type="entry name" value="Pyroglutamyl-peptidase 1"/>
    <property type="match status" value="1"/>
</dbReference>
<evidence type="ECO:0000256" key="3">
    <source>
        <dbReference type="ARBA" id="ARBA00022670"/>
    </source>
</evidence>
<reference evidence="6 8" key="2">
    <citation type="journal article" date="2013" name="Nature">
        <title>Insights into bilaterian evolution from three spiralian genomes.</title>
        <authorList>
            <person name="Simakov O."/>
            <person name="Marletaz F."/>
            <person name="Cho S.J."/>
            <person name="Edsinger-Gonzales E."/>
            <person name="Havlak P."/>
            <person name="Hellsten U."/>
            <person name="Kuo D.H."/>
            <person name="Larsson T."/>
            <person name="Lv J."/>
            <person name="Arendt D."/>
            <person name="Savage R."/>
            <person name="Osoegawa K."/>
            <person name="de Jong P."/>
            <person name="Grimwood J."/>
            <person name="Chapman J.A."/>
            <person name="Shapiro H."/>
            <person name="Aerts A."/>
            <person name="Otillar R.P."/>
            <person name="Terry A.Y."/>
            <person name="Boore J.L."/>
            <person name="Grigoriev I.V."/>
            <person name="Lindberg D.R."/>
            <person name="Seaver E.C."/>
            <person name="Weisblat D.A."/>
            <person name="Putnam N.H."/>
            <person name="Rokhsar D.S."/>
        </authorList>
    </citation>
    <scope>NUCLEOTIDE SEQUENCE</scope>
</reference>
<dbReference type="CTD" id="20215228"/>
<evidence type="ECO:0000256" key="2">
    <source>
        <dbReference type="ARBA" id="ARBA00022490"/>
    </source>
</evidence>
<reference evidence="7" key="3">
    <citation type="submission" date="2015-06" db="UniProtKB">
        <authorList>
            <consortium name="EnsemblMetazoa"/>
        </authorList>
    </citation>
    <scope>IDENTIFICATION</scope>
</reference>
<dbReference type="OrthoDB" id="407146at2759"/>
<dbReference type="InterPro" id="IPR000816">
    <property type="entry name" value="Peptidase_C15"/>
</dbReference>
<dbReference type="GeneID" id="20215228"/>
<dbReference type="RefSeq" id="XP_009014170.1">
    <property type="nucleotide sequence ID" value="XM_009015922.1"/>
</dbReference>
<keyword evidence="8" id="KW-1185">Reference proteome</keyword>
<dbReference type="EMBL" id="AMQM01003473">
    <property type="status" value="NOT_ANNOTATED_CDS"/>
    <property type="molecule type" value="Genomic_DNA"/>
</dbReference>
<keyword evidence="5" id="KW-0788">Thiol protease</keyword>
<dbReference type="GO" id="GO:0006508">
    <property type="term" value="P:proteolysis"/>
    <property type="evidence" value="ECO:0007669"/>
    <property type="project" value="UniProtKB-KW"/>
</dbReference>
<dbReference type="Pfam" id="PF01470">
    <property type="entry name" value="Peptidase_C15"/>
    <property type="match status" value="1"/>
</dbReference>
<keyword evidence="4" id="KW-0378">Hydrolase</keyword>
<keyword evidence="3" id="KW-0645">Protease</keyword>
<name>T1G2D0_HELRO</name>
<dbReference type="SUPFAM" id="SSF53182">
    <property type="entry name" value="Pyrrolidone carboxyl peptidase (pyroglutamate aminopeptidase)"/>
    <property type="match status" value="1"/>
</dbReference>
<dbReference type="OMA" id="KLAYNHK"/>
<dbReference type="eggNOG" id="KOG4755">
    <property type="taxonomic scope" value="Eukaryota"/>
</dbReference>
<proteinExistence type="inferred from homology"/>
<evidence type="ECO:0000313" key="7">
    <source>
        <dbReference type="EnsemblMetazoa" id="HelroP75940"/>
    </source>
</evidence>
<dbReference type="PRINTS" id="PR00706">
    <property type="entry name" value="PYROGLUPTASE"/>
</dbReference>
<dbReference type="HOGENOM" id="CLU_043960_3_1_1"/>
<keyword evidence="2" id="KW-0963">Cytoplasm</keyword>
<sequence length="196" mass="21778">LIFKGFGPFAMHVVNASWEAVKELSKMGLGKEAGNVKLITEEIPVIYDAVRQYTVNMWNTHKPQLVVHVGVSGIAQEITLEKQAHNHGYDKLDICGCTPDGECCVEGAEECIETCIDMQAVCDYINQSDKKVTAVVSTDPGRYLCDFIYFSSLTINKSRTTFIHVPPLDRPYSARQLAEGLRLAIVAMLQQLKLVN</sequence>
<accession>T1G2D0</accession>
<dbReference type="GO" id="GO:0005829">
    <property type="term" value="C:cytosol"/>
    <property type="evidence" value="ECO:0007669"/>
    <property type="project" value="InterPro"/>
</dbReference>
<organism evidence="7 8">
    <name type="scientific">Helobdella robusta</name>
    <name type="common">Californian leech</name>
    <dbReference type="NCBI Taxonomy" id="6412"/>
    <lineage>
        <taxon>Eukaryota</taxon>
        <taxon>Metazoa</taxon>
        <taxon>Spiralia</taxon>
        <taxon>Lophotrochozoa</taxon>
        <taxon>Annelida</taxon>
        <taxon>Clitellata</taxon>
        <taxon>Hirudinea</taxon>
        <taxon>Rhynchobdellida</taxon>
        <taxon>Glossiphoniidae</taxon>
        <taxon>Helobdella</taxon>
    </lineage>
</organism>
<dbReference type="EMBL" id="KB096183">
    <property type="protein sequence ID" value="ESO07559.1"/>
    <property type="molecule type" value="Genomic_DNA"/>
</dbReference>
<dbReference type="Proteomes" id="UP000015101">
    <property type="component" value="Unassembled WGS sequence"/>
</dbReference>
<dbReference type="FunCoup" id="T1G2D0">
    <property type="interactions" value="95"/>
</dbReference>
<dbReference type="InterPro" id="IPR016125">
    <property type="entry name" value="Peptidase_C15-like"/>
</dbReference>
<dbReference type="PANTHER" id="PTHR23402">
    <property type="entry name" value="PROTEASE FAMILY C15 PYROGLUTAMYL-PEPTIDASE I-RELATED"/>
    <property type="match status" value="1"/>
</dbReference>
<comment type="similarity">
    <text evidence="1">Belongs to the peptidase C15 family.</text>
</comment>